<keyword evidence="1" id="KW-0812">Transmembrane</keyword>
<evidence type="ECO:0000256" key="1">
    <source>
        <dbReference type="SAM" id="Phobius"/>
    </source>
</evidence>
<dbReference type="OrthoDB" id="3064837at2759"/>
<dbReference type="EMBL" id="KL142435">
    <property type="protein sequence ID" value="KDR65702.1"/>
    <property type="molecule type" value="Genomic_DNA"/>
</dbReference>
<gene>
    <name evidence="2" type="ORF">GALMADRAFT_148472</name>
</gene>
<protein>
    <submittedName>
        <fullName evidence="2">Uncharacterized protein</fullName>
    </submittedName>
</protein>
<organism evidence="2 3">
    <name type="scientific">Galerina marginata (strain CBS 339.88)</name>
    <dbReference type="NCBI Taxonomy" id="685588"/>
    <lineage>
        <taxon>Eukaryota</taxon>
        <taxon>Fungi</taxon>
        <taxon>Dikarya</taxon>
        <taxon>Basidiomycota</taxon>
        <taxon>Agaricomycotina</taxon>
        <taxon>Agaricomycetes</taxon>
        <taxon>Agaricomycetidae</taxon>
        <taxon>Agaricales</taxon>
        <taxon>Agaricineae</taxon>
        <taxon>Strophariaceae</taxon>
        <taxon>Galerina</taxon>
    </lineage>
</organism>
<keyword evidence="3" id="KW-1185">Reference proteome</keyword>
<evidence type="ECO:0000313" key="2">
    <source>
        <dbReference type="EMBL" id="KDR65702.1"/>
    </source>
</evidence>
<dbReference type="Proteomes" id="UP000027222">
    <property type="component" value="Unassembled WGS sequence"/>
</dbReference>
<feature type="transmembrane region" description="Helical" evidence="1">
    <location>
        <begin position="305"/>
        <end position="323"/>
    </location>
</feature>
<accession>A0A067S730</accession>
<evidence type="ECO:0000313" key="3">
    <source>
        <dbReference type="Proteomes" id="UP000027222"/>
    </source>
</evidence>
<dbReference type="AlphaFoldDB" id="A0A067S730"/>
<keyword evidence="1" id="KW-1133">Transmembrane helix</keyword>
<proteinExistence type="predicted"/>
<keyword evidence="1" id="KW-0472">Membrane</keyword>
<sequence length="324" mass="36798">MTEASTSSQPDPLVSSSLRTNSLVIAGYPWESDGLTGTTYAEFFEDDASLKSLAKAVDAFEINFAQRLLETEAPLRQHLILGPLSDSAALVPYKAKPHQTRKVYTDLTVLLSLFRLLDIALKLKNREVNVPIPLHAKLELPKLTFRNAVHLSDCQSTLMEARVYFESKKQMEDMSFDAANVHVQSLRFLDYLKKSTKGFQIFWNLHDASTHLRYLMTHDFSLDNSSDDSNVLRIPDIPENMDLLYLPSDSNLELTVTEQKKFIDLIQDCEPVGFHLPLQIALFVSPIFLLVPIKLALHIGRRMSFYGLVFLFNSPSWFFHGAFL</sequence>
<reference evidence="3" key="1">
    <citation type="journal article" date="2014" name="Proc. Natl. Acad. Sci. U.S.A.">
        <title>Extensive sampling of basidiomycete genomes demonstrates inadequacy of the white-rot/brown-rot paradigm for wood decay fungi.</title>
        <authorList>
            <person name="Riley R."/>
            <person name="Salamov A.A."/>
            <person name="Brown D.W."/>
            <person name="Nagy L.G."/>
            <person name="Floudas D."/>
            <person name="Held B.W."/>
            <person name="Levasseur A."/>
            <person name="Lombard V."/>
            <person name="Morin E."/>
            <person name="Otillar R."/>
            <person name="Lindquist E.A."/>
            <person name="Sun H."/>
            <person name="LaButti K.M."/>
            <person name="Schmutz J."/>
            <person name="Jabbour D."/>
            <person name="Luo H."/>
            <person name="Baker S.E."/>
            <person name="Pisabarro A.G."/>
            <person name="Walton J.D."/>
            <person name="Blanchette R.A."/>
            <person name="Henrissat B."/>
            <person name="Martin F."/>
            <person name="Cullen D."/>
            <person name="Hibbett D.S."/>
            <person name="Grigoriev I.V."/>
        </authorList>
    </citation>
    <scope>NUCLEOTIDE SEQUENCE [LARGE SCALE GENOMIC DNA]</scope>
    <source>
        <strain evidence="3">CBS 339.88</strain>
    </source>
</reference>
<feature type="transmembrane region" description="Helical" evidence="1">
    <location>
        <begin position="274"/>
        <end position="293"/>
    </location>
</feature>
<dbReference type="HOGENOM" id="CLU_858005_0_0_1"/>
<name>A0A067S730_GALM3</name>